<dbReference type="GO" id="GO:0000329">
    <property type="term" value="C:fungal-type vacuole membrane"/>
    <property type="evidence" value="ECO:0007669"/>
    <property type="project" value="TreeGrafter"/>
</dbReference>
<dbReference type="InterPro" id="IPR044769">
    <property type="entry name" value="PIKfyve_PIPKc"/>
</dbReference>
<feature type="compositionally biased region" description="Acidic residues" evidence="11">
    <location>
        <begin position="1931"/>
        <end position="1944"/>
    </location>
</feature>
<feature type="region of interest" description="Disordered" evidence="11">
    <location>
        <begin position="1694"/>
        <end position="1747"/>
    </location>
</feature>
<feature type="region of interest" description="Disordered" evidence="11">
    <location>
        <begin position="1875"/>
        <end position="1958"/>
    </location>
</feature>
<dbReference type="InterPro" id="IPR027409">
    <property type="entry name" value="GroEL-like_apical_dom_sf"/>
</dbReference>
<dbReference type="SUPFAM" id="SSF52029">
    <property type="entry name" value="GroEL apical domain-like"/>
    <property type="match status" value="1"/>
</dbReference>
<feature type="compositionally biased region" description="Polar residues" evidence="11">
    <location>
        <begin position="81"/>
        <end position="93"/>
    </location>
</feature>
<dbReference type="InterPro" id="IPR002498">
    <property type="entry name" value="PInositol-4-P-4/5-kinase_core"/>
</dbReference>
<feature type="domain" description="PIPK" evidence="13">
    <location>
        <begin position="2142"/>
        <end position="2468"/>
    </location>
</feature>
<dbReference type="OrthoDB" id="158357at2759"/>
<feature type="region of interest" description="Disordered" evidence="11">
    <location>
        <begin position="1783"/>
        <end position="1855"/>
    </location>
</feature>
<dbReference type="SUPFAM" id="SSF56104">
    <property type="entry name" value="SAICAR synthase-like"/>
    <property type="match status" value="1"/>
</dbReference>
<evidence type="ECO:0000256" key="4">
    <source>
        <dbReference type="ARBA" id="ARBA00022741"/>
    </source>
</evidence>
<dbReference type="PROSITE" id="PS51455">
    <property type="entry name" value="PIPK"/>
    <property type="match status" value="1"/>
</dbReference>
<keyword evidence="5 9" id="KW-0863">Zinc-finger</keyword>
<dbReference type="Pfam" id="PF01504">
    <property type="entry name" value="PIP5K"/>
    <property type="match status" value="1"/>
</dbReference>
<evidence type="ECO:0000256" key="9">
    <source>
        <dbReference type="PROSITE-ProRule" id="PRU00091"/>
    </source>
</evidence>
<feature type="region of interest" description="Disordered" evidence="11">
    <location>
        <begin position="1016"/>
        <end position="1063"/>
    </location>
</feature>
<dbReference type="SMART" id="SM00064">
    <property type="entry name" value="FYVE"/>
    <property type="match status" value="1"/>
</dbReference>
<feature type="compositionally biased region" description="Basic and acidic residues" evidence="11">
    <location>
        <begin position="1023"/>
        <end position="1034"/>
    </location>
</feature>
<dbReference type="Gene3D" id="3.30.40.10">
    <property type="entry name" value="Zinc/RING finger domain, C3HC4 (zinc finger)"/>
    <property type="match status" value="1"/>
</dbReference>
<feature type="compositionally biased region" description="Basic and acidic residues" evidence="11">
    <location>
        <begin position="52"/>
        <end position="70"/>
    </location>
</feature>
<feature type="compositionally biased region" description="Basic and acidic residues" evidence="11">
    <location>
        <begin position="1718"/>
        <end position="1728"/>
    </location>
</feature>
<dbReference type="CDD" id="cd03334">
    <property type="entry name" value="Fab1_TCP"/>
    <property type="match status" value="1"/>
</dbReference>
<evidence type="ECO:0000256" key="8">
    <source>
        <dbReference type="ARBA" id="ARBA00022840"/>
    </source>
</evidence>
<dbReference type="PROSITE" id="PS50178">
    <property type="entry name" value="ZF_FYVE"/>
    <property type="match status" value="1"/>
</dbReference>
<dbReference type="InterPro" id="IPR013083">
    <property type="entry name" value="Znf_RING/FYVE/PHD"/>
</dbReference>
<dbReference type="Pfam" id="PF01363">
    <property type="entry name" value="FYVE"/>
    <property type="match status" value="1"/>
</dbReference>
<feature type="region of interest" description="Disordered" evidence="11">
    <location>
        <begin position="503"/>
        <end position="585"/>
    </location>
</feature>
<feature type="compositionally biased region" description="Polar residues" evidence="11">
    <location>
        <begin position="1809"/>
        <end position="1824"/>
    </location>
</feature>
<dbReference type="CDD" id="cd15725">
    <property type="entry name" value="FYVE_PIKfyve_Fab1"/>
    <property type="match status" value="1"/>
</dbReference>
<evidence type="ECO:0000313" key="15">
    <source>
        <dbReference type="Proteomes" id="UP000620104"/>
    </source>
</evidence>
<feature type="compositionally biased region" description="Basic and acidic residues" evidence="11">
    <location>
        <begin position="1052"/>
        <end position="1063"/>
    </location>
</feature>
<dbReference type="FunFam" id="3.30.810.10:FF:000001">
    <property type="entry name" value="1-phosphatidylinositol 3-phosphate 5-kinase FAB1"/>
    <property type="match status" value="1"/>
</dbReference>
<evidence type="ECO:0000256" key="10">
    <source>
        <dbReference type="PROSITE-ProRule" id="PRU00781"/>
    </source>
</evidence>
<feature type="compositionally biased region" description="Basic and acidic residues" evidence="11">
    <location>
        <begin position="545"/>
        <end position="560"/>
    </location>
</feature>
<feature type="compositionally biased region" description="Basic and acidic residues" evidence="11">
    <location>
        <begin position="1876"/>
        <end position="1889"/>
    </location>
</feature>
<feature type="region of interest" description="Disordered" evidence="11">
    <location>
        <begin position="44"/>
        <end position="213"/>
    </location>
</feature>
<feature type="region of interest" description="Disordered" evidence="11">
    <location>
        <begin position="1595"/>
        <end position="1625"/>
    </location>
</feature>
<evidence type="ECO:0000256" key="3">
    <source>
        <dbReference type="ARBA" id="ARBA00022723"/>
    </source>
</evidence>
<keyword evidence="8 10" id="KW-0067">ATP-binding</keyword>
<feature type="compositionally biased region" description="Polar residues" evidence="11">
    <location>
        <begin position="1948"/>
        <end position="1958"/>
    </location>
</feature>
<dbReference type="InterPro" id="IPR027483">
    <property type="entry name" value="PInositol-4-P-4/5-kinase_C_sf"/>
</dbReference>
<comment type="caution">
    <text evidence="14">The sequence shown here is derived from an EMBL/GenBank/DDBJ whole genome shotgun (WGS) entry which is preliminary data.</text>
</comment>
<dbReference type="GO" id="GO:0046854">
    <property type="term" value="P:phosphatidylinositol phosphate biosynthetic process"/>
    <property type="evidence" value="ECO:0007669"/>
    <property type="project" value="TreeGrafter"/>
</dbReference>
<feature type="region of interest" description="Disordered" evidence="11">
    <location>
        <begin position="2010"/>
        <end position="2030"/>
    </location>
</feature>
<dbReference type="EC" id="2.7.1.150" evidence="1"/>
<feature type="compositionally biased region" description="Basic residues" evidence="11">
    <location>
        <begin position="1890"/>
        <end position="1902"/>
    </location>
</feature>
<feature type="domain" description="FYVE-type" evidence="12">
    <location>
        <begin position="382"/>
        <end position="442"/>
    </location>
</feature>
<evidence type="ECO:0000256" key="2">
    <source>
        <dbReference type="ARBA" id="ARBA00022679"/>
    </source>
</evidence>
<dbReference type="FunFam" id="3.50.7.10:FF:000007">
    <property type="entry name" value="1-phosphatidylinositol 3-phosphate 5-kinase isoform X1"/>
    <property type="match status" value="1"/>
</dbReference>
<evidence type="ECO:0000256" key="11">
    <source>
        <dbReference type="SAM" id="MobiDB-lite"/>
    </source>
</evidence>
<feature type="compositionally biased region" description="Polar residues" evidence="11">
    <location>
        <begin position="1602"/>
        <end position="1613"/>
    </location>
</feature>
<evidence type="ECO:0000313" key="14">
    <source>
        <dbReference type="EMBL" id="GHJ87221.1"/>
    </source>
</evidence>
<name>A0A8H3YH17_9TREE</name>
<feature type="compositionally biased region" description="Polar residues" evidence="11">
    <location>
        <begin position="1783"/>
        <end position="1796"/>
    </location>
</feature>
<dbReference type="GO" id="GO:0000285">
    <property type="term" value="F:1-phosphatidylinositol-3-phosphate 5-kinase activity"/>
    <property type="evidence" value="ECO:0007669"/>
    <property type="project" value="UniProtKB-EC"/>
</dbReference>
<dbReference type="FunFam" id="3.30.40.10:FF:000283">
    <property type="entry name" value="1-phosphatidylinositol-3-phosphate 5-kinase (Fab1)"/>
    <property type="match status" value="1"/>
</dbReference>
<keyword evidence="3" id="KW-0479">Metal-binding</keyword>
<evidence type="ECO:0000256" key="6">
    <source>
        <dbReference type="ARBA" id="ARBA00022777"/>
    </source>
</evidence>
<dbReference type="SMART" id="SM00330">
    <property type="entry name" value="PIPKc"/>
    <property type="match status" value="1"/>
</dbReference>
<dbReference type="CDD" id="cd17300">
    <property type="entry name" value="PIPKc_PIKfyve"/>
    <property type="match status" value="1"/>
</dbReference>
<keyword evidence="2 10" id="KW-0808">Transferase</keyword>
<dbReference type="SUPFAM" id="SSF57903">
    <property type="entry name" value="FYVE/PHD zinc finger"/>
    <property type="match status" value="1"/>
</dbReference>
<evidence type="ECO:0000256" key="7">
    <source>
        <dbReference type="ARBA" id="ARBA00022833"/>
    </source>
</evidence>
<reference evidence="14" key="1">
    <citation type="submission" date="2020-07" db="EMBL/GenBank/DDBJ databases">
        <title>Draft Genome Sequence of a Deep-Sea Yeast, Naganishia (Cryptococcus) liquefaciens strain N6.</title>
        <authorList>
            <person name="Han Y.W."/>
            <person name="Kajitani R."/>
            <person name="Morimoto H."/>
            <person name="Parhat M."/>
            <person name="Tsubouchi H."/>
            <person name="Bakenova O."/>
            <person name="Ogata M."/>
            <person name="Argunhan B."/>
            <person name="Aoki R."/>
            <person name="Kajiwara S."/>
            <person name="Itoh T."/>
            <person name="Iwasaki H."/>
        </authorList>
    </citation>
    <scope>NUCLEOTIDE SEQUENCE</scope>
    <source>
        <strain evidence="14">N6</strain>
    </source>
</reference>
<dbReference type="Gene3D" id="3.30.810.10">
    <property type="entry name" value="2-Layer Sandwich"/>
    <property type="match status" value="1"/>
</dbReference>
<dbReference type="GO" id="GO:0010008">
    <property type="term" value="C:endosome membrane"/>
    <property type="evidence" value="ECO:0007669"/>
    <property type="project" value="TreeGrafter"/>
</dbReference>
<feature type="region of interest" description="Disordered" evidence="11">
    <location>
        <begin position="1649"/>
        <end position="1681"/>
    </location>
</feature>
<keyword evidence="6 10" id="KW-0418">Kinase</keyword>
<dbReference type="InterPro" id="IPR002423">
    <property type="entry name" value="Cpn60/GroEL/TCP-1"/>
</dbReference>
<keyword evidence="7" id="KW-0862">Zinc</keyword>
<feature type="compositionally biased region" description="Basic and acidic residues" evidence="11">
    <location>
        <begin position="513"/>
        <end position="527"/>
    </location>
</feature>
<dbReference type="Proteomes" id="UP000620104">
    <property type="component" value="Unassembled WGS sequence"/>
</dbReference>
<dbReference type="InterPro" id="IPR027484">
    <property type="entry name" value="PInositol-4-P-5-kinase_N"/>
</dbReference>
<organism evidence="14 15">
    <name type="scientific">Naganishia liquefaciens</name>
    <dbReference type="NCBI Taxonomy" id="104408"/>
    <lineage>
        <taxon>Eukaryota</taxon>
        <taxon>Fungi</taxon>
        <taxon>Dikarya</taxon>
        <taxon>Basidiomycota</taxon>
        <taxon>Agaricomycotina</taxon>
        <taxon>Tremellomycetes</taxon>
        <taxon>Filobasidiales</taxon>
        <taxon>Filobasidiaceae</taxon>
        <taxon>Naganishia</taxon>
    </lineage>
</organism>
<evidence type="ECO:0000256" key="5">
    <source>
        <dbReference type="ARBA" id="ARBA00022771"/>
    </source>
</evidence>
<dbReference type="InterPro" id="IPR000306">
    <property type="entry name" value="Znf_FYVE"/>
</dbReference>
<dbReference type="PANTHER" id="PTHR45748">
    <property type="entry name" value="1-PHOSPHATIDYLINOSITOL 3-PHOSPHATE 5-KINASE-RELATED"/>
    <property type="match status" value="1"/>
</dbReference>
<proteinExistence type="predicted"/>
<dbReference type="GO" id="GO:0008270">
    <property type="term" value="F:zinc ion binding"/>
    <property type="evidence" value="ECO:0007669"/>
    <property type="project" value="UniProtKB-KW"/>
</dbReference>
<dbReference type="Gene3D" id="3.30.800.10">
    <property type="entry name" value="Phosphatidylinositol Phosphate Kinase II Beta"/>
    <property type="match status" value="1"/>
</dbReference>
<dbReference type="Pfam" id="PF00118">
    <property type="entry name" value="Cpn60_TCP1"/>
    <property type="match status" value="1"/>
</dbReference>
<dbReference type="InterPro" id="IPR017455">
    <property type="entry name" value="Znf_FYVE-rel"/>
</dbReference>
<feature type="compositionally biased region" description="Polar residues" evidence="11">
    <location>
        <begin position="1035"/>
        <end position="1051"/>
    </location>
</feature>
<dbReference type="GO" id="GO:0005524">
    <property type="term" value="F:ATP binding"/>
    <property type="evidence" value="ECO:0007669"/>
    <property type="project" value="UniProtKB-UniRule"/>
</dbReference>
<dbReference type="PANTHER" id="PTHR45748:SF7">
    <property type="entry name" value="1-PHOSPHATIDYLINOSITOL 3-PHOSPHATE 5-KINASE-RELATED"/>
    <property type="match status" value="1"/>
</dbReference>
<dbReference type="Gene3D" id="3.50.7.10">
    <property type="entry name" value="GroEL"/>
    <property type="match status" value="1"/>
</dbReference>
<evidence type="ECO:0000256" key="1">
    <source>
        <dbReference type="ARBA" id="ARBA00012009"/>
    </source>
</evidence>
<protein>
    <recommendedName>
        <fullName evidence="1">1-phosphatidylinositol-3-phosphate 5-kinase</fullName>
        <ecNumber evidence="1">2.7.1.150</ecNumber>
    </recommendedName>
</protein>
<dbReference type="InterPro" id="IPR011011">
    <property type="entry name" value="Znf_FYVE_PHD"/>
</dbReference>
<keyword evidence="15" id="KW-1185">Reference proteome</keyword>
<feature type="compositionally biased region" description="Polar residues" evidence="11">
    <location>
        <begin position="530"/>
        <end position="541"/>
    </location>
</feature>
<dbReference type="EMBL" id="BLZA01000021">
    <property type="protein sequence ID" value="GHJ87221.1"/>
    <property type="molecule type" value="Genomic_DNA"/>
</dbReference>
<feature type="compositionally biased region" description="Basic and acidic residues" evidence="11">
    <location>
        <begin position="1163"/>
        <end position="1173"/>
    </location>
</feature>
<feature type="region of interest" description="Disordered" evidence="11">
    <location>
        <begin position="1155"/>
        <end position="1178"/>
    </location>
</feature>
<feature type="compositionally biased region" description="Polar residues" evidence="11">
    <location>
        <begin position="1650"/>
        <end position="1661"/>
    </location>
</feature>
<gene>
    <name evidence="14" type="ORF">NliqN6_3623</name>
</gene>
<feature type="region of interest" description="Disordered" evidence="11">
    <location>
        <begin position="452"/>
        <end position="479"/>
    </location>
</feature>
<evidence type="ECO:0000259" key="12">
    <source>
        <dbReference type="PROSITE" id="PS50178"/>
    </source>
</evidence>
<evidence type="ECO:0000259" key="13">
    <source>
        <dbReference type="PROSITE" id="PS51455"/>
    </source>
</evidence>
<sequence>MSHIDASIDRLTSFPAAFPDEEEKGQVNQVISSLFNKVRSRFTPATPVSAARNHEWEGIHDTPFSERTGPEDVGPEPTSPPSGRSATADQGRNGSRPLAGPIAAPLSSSRISNSVGQKASSSRNAMSNPTSPTNKSFFSSSHTDSHGLLGLGLQEAGLAHPHGGTGPGILGPGRAESSSRPHSIQTRDSDTNRPPLAREISSRAPEPAPPLVSTTPVIRSRDYAIAHQVYNPSSAGGRSTSEGYPIPGITSARRIGSHDLSSSYHRKNPSVSSINRLRKPSLTGSMLSLSPSSTSLSGMNSVGEQWEYSAVPGFSIADDVRSIRTVDIPLNSHTYNAAAGGIISGMSSRDNDRRQSSTNPSVTKIIRRLRGEGLSKTYWMADENCKECYDCKSVFTTWRRKHHCRICGQIFCSRCAPNIIRGHRFGHDGMVRVCNLCLAIMDEYDDDDDVRSVASAGTSSMPPSANPFLRDTAESPRTAQSPFAASQLFSFARPHTELAAISEQHVQQHQRRRSDSSQKLSDDEAVNRDNAPSQFTGSIPTTPDMRGRDFSRKPVGEQHKHVTHPLLQQMSPRATSRPPGDGAPFRRAIQEEDIDVVNSSGQTANDPDNHAAPYSPEKTKAELASAILSNAPDITGIRSPGQRGVVTLPNQQETQSCGNERSYVAFPSVDGEVSDRTGDISSLLSPVIDHRREPKTSIPPGLLRSRLSSRMSTSGLSSSLLSEANGPNGVWRSRVDTFMPSSDTLQGSSLRHFRKMLKQAILSKNLLRPEEWGTVLEGLLLKVCASISPNVRNGDSLDARTYVKIKKIPGGLIRQSEYVDGMVITQNVAHKQMPRHMISPRIMILTFPLDYHRVDNQLISLEPLMAQEKNYLKHLTKRVADLRPHVVLVEKTVSRLALDFLLEAKIAVARGVKPSAIQQVARCTQADIIASMDRLAMEPKLGRCAELKLQTFEHPMIPGYRKTYMRFEGCHEEFGCSLIVRGADVYTLAKVKEIADFMVLVVMNLKMEMALYYDEQNISPPDADPRDERRRSNDLNDSAISTLGRSSNTGKQRQEQFDSAEKQTAEIEASLAPYLSTALSTSTSVHYPPPAPLAKMGNLDQKLRSLLHERDEKEAAQILLEESLGNNNSKTPMEEQDTHSMMEDQMAAAITPTAKTAASSLELSHDDPEKKALSESPLIPPSEIRLDSEIAQISFRHGEQLKIWAWYRKNNPHDLRPQAFQGLTYIHATVCEGSDKPCTGPELVTHNFYAEDDCALGQYLERLSTAASQPCANKACARIRLHHFQVLVHGNTRLQIAVDQFPCPSPGNEHNVITWSYCKVCKEASPTAIVKEETWKFSWAKYLEHAFYPPSIRGGFSCPHDVYRDQIRYFAINNVAIRIHNEEAMVYDIVRPSLNLQTRLETRVILKNAEYDIVSGKINNFFDSVLLKLRTFDMQLVEQKKLDELRRTLNDMADKAIVDRNSLIHEMNRTYKLSPMTDVLALNSVYQVLQEKAVAWETDFHELEKVYLPSEKDIRRMTATHLKRLFASQDTNAHDRVVSGHSVAAGDTEETKPQTDEKAGIACLTPELKQPVNQSVPSPENLSAEVPQLVLDTPMPRPNPLERTSTDVTSSVVELSEPPRSEENGVERLYDSDSTISALPFISKPFCRGGSQTCGGESSASGMDGDSRVLPSRLPRRTKPTPSVADLVKRFQTSEQLDPDADVDNVALPSSPPSIDPRWAESDSDHTGSYRPHLRRGRTDGAMPKTRNHARLNALSDGDRSYAANASRIPTISAIRPTLRSVRTTSAEMDSNNTFQDVKDSLSRATRPHPSSQGGALPSTSISASRRKAKPELLQIGKGKAPQRGIDSKDLPMEGPLTRMVKSSKLPGTRVSTIARHFDRLTREAERDRQKRSHQARGRRARPVGMTNAKIQVFNNVRDAFRDESDSASSEADDEDDEEIDNDLDGTSHGQDVHSSGLATISSPTCVKFDSVETAERKSALVGDALHASNGTKSPPLDIPPALFPLPTSASTSASALHPEGSSMSTSEVPTDVSFKDRLQITLPPFDTSAPLLSVPPTPLLTGVGETKVVPNHPSLLSESEGGSVGHERSSILKTLSNLWAFRTGEGTPLEYPLSVSEHIFADSRIIIREDEPTSIIAFTLASRPYRDKLRNLAHQSRTLGKQEAQANEVPAVDMTGATDPPFDETCDPDDGRRERGTHLNYDFESSNASIFCRIFFAEQFANLRAACSCEDSFLDSLTRCIKWDSSGGKSGSAFLKTRDDRFIAKEVSRMEMDALTKFAPSYFDYMRQSNIEQRPTALAKIYGFFKIGYRNVTTGKVMRMNVLLMENLFYERRFERIYDLKGSMRNRLVQPTGKENQVLLDENLMEVANRQPLYLRDHDKKILKAALWNDTLFLANLNVMDYSLVVGVDTENKELVVGVVDYIRPFTWDKKLESWVKDLGAAGRGEPTIVTPKQYKARFRAAMDKYFPSVPDRWSPADATAQDEEDTVQML</sequence>
<keyword evidence="4 10" id="KW-0547">Nucleotide-binding</keyword>
<feature type="compositionally biased region" description="Polar residues" evidence="11">
    <location>
        <begin position="106"/>
        <end position="142"/>
    </location>
</feature>
<accession>A0A8H3YH17</accession>